<gene>
    <name evidence="6" type="ORF">g.52981</name>
</gene>
<evidence type="ECO:0000256" key="1">
    <source>
        <dbReference type="ARBA" id="ARBA00005234"/>
    </source>
</evidence>
<evidence type="ECO:0000259" key="5">
    <source>
        <dbReference type="PROSITE" id="PS50600"/>
    </source>
</evidence>
<feature type="domain" description="Ubiquitin-like protease family profile" evidence="5">
    <location>
        <begin position="1"/>
        <end position="115"/>
    </location>
</feature>
<dbReference type="Gene3D" id="3.40.395.10">
    <property type="entry name" value="Adenoviral Proteinase, Chain A"/>
    <property type="match status" value="1"/>
</dbReference>
<dbReference type="PANTHER" id="PTHR46468">
    <property type="entry name" value="SENTRIN-SPECIFIC PROTEASE 8"/>
    <property type="match status" value="1"/>
</dbReference>
<comment type="similarity">
    <text evidence="1">Belongs to the peptidase C48 family.</text>
</comment>
<dbReference type="EMBL" id="GEBQ01007452">
    <property type="protein sequence ID" value="JAT32525.1"/>
    <property type="molecule type" value="Transcribed_RNA"/>
</dbReference>
<dbReference type="GO" id="GO:0000338">
    <property type="term" value="P:protein deneddylation"/>
    <property type="evidence" value="ECO:0007669"/>
    <property type="project" value="TreeGrafter"/>
</dbReference>
<organism evidence="6">
    <name type="scientific">Graphocephala atropunctata</name>
    <dbReference type="NCBI Taxonomy" id="36148"/>
    <lineage>
        <taxon>Eukaryota</taxon>
        <taxon>Metazoa</taxon>
        <taxon>Ecdysozoa</taxon>
        <taxon>Arthropoda</taxon>
        <taxon>Hexapoda</taxon>
        <taxon>Insecta</taxon>
        <taxon>Pterygota</taxon>
        <taxon>Neoptera</taxon>
        <taxon>Paraneoptera</taxon>
        <taxon>Hemiptera</taxon>
        <taxon>Auchenorrhyncha</taxon>
        <taxon>Membracoidea</taxon>
        <taxon>Cicadellidae</taxon>
        <taxon>Cicadellinae</taxon>
        <taxon>Cicadellini</taxon>
        <taxon>Graphocephala</taxon>
    </lineage>
</organism>
<dbReference type="GO" id="GO:0008234">
    <property type="term" value="F:cysteine-type peptidase activity"/>
    <property type="evidence" value="ECO:0007669"/>
    <property type="project" value="UniProtKB-KW"/>
</dbReference>
<keyword evidence="4" id="KW-0788">Thiol protease</keyword>
<proteinExistence type="inferred from homology"/>
<dbReference type="SUPFAM" id="SSF54001">
    <property type="entry name" value="Cysteine proteinases"/>
    <property type="match status" value="1"/>
</dbReference>
<dbReference type="PROSITE" id="PS50600">
    <property type="entry name" value="ULP_PROTEASE"/>
    <property type="match status" value="1"/>
</dbReference>
<dbReference type="PANTHER" id="PTHR46468:SF1">
    <property type="entry name" value="SENTRIN-SPECIFIC PROTEASE 8"/>
    <property type="match status" value="1"/>
</dbReference>
<dbReference type="InterPro" id="IPR038765">
    <property type="entry name" value="Papain-like_cys_pep_sf"/>
</dbReference>
<dbReference type="GO" id="GO:0006508">
    <property type="term" value="P:proteolysis"/>
    <property type="evidence" value="ECO:0007669"/>
    <property type="project" value="UniProtKB-KW"/>
</dbReference>
<keyword evidence="2" id="KW-0645">Protease</keyword>
<feature type="non-terminal residue" evidence="6">
    <location>
        <position position="124"/>
    </location>
</feature>
<sequence>ISQAVKSVVAYEHFLEHVKINDRQMLVIPVNDSDILDNVGGAHWSVLIYLRATNTFYYYDSWQNHNLPHANIIMDKLVDYMGIKNTNPELMVVECAQQVNSYDCGIYTVTALEMFIYTIQYDSE</sequence>
<dbReference type="Pfam" id="PF02902">
    <property type="entry name" value="Peptidase_C48"/>
    <property type="match status" value="1"/>
</dbReference>
<accession>A0A1B6M9C2</accession>
<name>A0A1B6M9C2_9HEMI</name>
<evidence type="ECO:0000313" key="6">
    <source>
        <dbReference type="EMBL" id="JAT32525.1"/>
    </source>
</evidence>
<reference evidence="6" key="1">
    <citation type="submission" date="2015-11" db="EMBL/GenBank/DDBJ databases">
        <title>De novo transcriptome assembly of four potential Pierce s Disease insect vectors from Arizona vineyards.</title>
        <authorList>
            <person name="Tassone E.E."/>
        </authorList>
    </citation>
    <scope>NUCLEOTIDE SEQUENCE</scope>
</reference>
<evidence type="ECO:0000256" key="4">
    <source>
        <dbReference type="ARBA" id="ARBA00022807"/>
    </source>
</evidence>
<keyword evidence="3" id="KW-0378">Hydrolase</keyword>
<dbReference type="InterPro" id="IPR003653">
    <property type="entry name" value="Peptidase_C48_C"/>
</dbReference>
<dbReference type="AlphaFoldDB" id="A0A1B6M9C2"/>
<dbReference type="GO" id="GO:0019784">
    <property type="term" value="F:deNEDDylase activity"/>
    <property type="evidence" value="ECO:0007669"/>
    <property type="project" value="InterPro"/>
</dbReference>
<dbReference type="InterPro" id="IPR044613">
    <property type="entry name" value="Nep1/2-like"/>
</dbReference>
<evidence type="ECO:0000256" key="3">
    <source>
        <dbReference type="ARBA" id="ARBA00022801"/>
    </source>
</evidence>
<feature type="non-terminal residue" evidence="6">
    <location>
        <position position="1"/>
    </location>
</feature>
<protein>
    <recommendedName>
        <fullName evidence="5">Ubiquitin-like protease family profile domain-containing protein</fullName>
    </recommendedName>
</protein>
<evidence type="ECO:0000256" key="2">
    <source>
        <dbReference type="ARBA" id="ARBA00022670"/>
    </source>
</evidence>